<dbReference type="SUPFAM" id="SSF55486">
    <property type="entry name" value="Metalloproteases ('zincins'), catalytic domain"/>
    <property type="match status" value="1"/>
</dbReference>
<gene>
    <name evidence="1" type="ORF">BK816_03405</name>
</gene>
<evidence type="ECO:0000313" key="2">
    <source>
        <dbReference type="Proteomes" id="UP000176288"/>
    </source>
</evidence>
<organism evidence="1 2">
    <name type="scientific">Boudabousia tangfeifanii</name>
    <dbReference type="NCBI Taxonomy" id="1912795"/>
    <lineage>
        <taxon>Bacteria</taxon>
        <taxon>Bacillati</taxon>
        <taxon>Actinomycetota</taxon>
        <taxon>Actinomycetes</taxon>
        <taxon>Actinomycetales</taxon>
        <taxon>Actinomycetaceae</taxon>
        <taxon>Boudabousia</taxon>
    </lineage>
</organism>
<dbReference type="Gene3D" id="3.30.2010.20">
    <property type="match status" value="1"/>
</dbReference>
<name>A0A1D9MMN1_9ACTO</name>
<accession>A0A1D9MMN1</accession>
<protein>
    <recommendedName>
        <fullName evidence="3">Peptidase</fullName>
    </recommendedName>
</protein>
<reference evidence="1 2" key="1">
    <citation type="submission" date="2016-10" db="EMBL/GenBank/DDBJ databases">
        <title>Actinomyces aegypiusis sp. nov., isolated from the Aegypius monachus in Qinghai Tibet Plateau China.</title>
        <authorList>
            <person name="Wang Y."/>
        </authorList>
    </citation>
    <scope>NUCLEOTIDE SEQUENCE [LARGE SCALE GENOMIC DNA]</scope>
    <source>
        <strain evidence="1 2">VUL4_3</strain>
    </source>
</reference>
<dbReference type="InterPro" id="IPR010428">
    <property type="entry name" value="Zincin_1"/>
</dbReference>
<dbReference type="KEGG" id="avu:BK816_03405"/>
<dbReference type="Pfam" id="PF06262">
    <property type="entry name" value="Zincin_1"/>
    <property type="match status" value="1"/>
</dbReference>
<keyword evidence="2" id="KW-1185">Reference proteome</keyword>
<dbReference type="EMBL" id="CP017812">
    <property type="protein sequence ID" value="AOZ73449.1"/>
    <property type="molecule type" value="Genomic_DNA"/>
</dbReference>
<evidence type="ECO:0008006" key="3">
    <source>
        <dbReference type="Google" id="ProtNLM"/>
    </source>
</evidence>
<dbReference type="InterPro" id="IPR038555">
    <property type="entry name" value="Zincin_1_sf"/>
</dbReference>
<sequence>MPLWQSYRDQFDTIVAQVFGEIVKKYPPAAEVELAVEEVPPSDPPSWEHGAIRLGKTFAKDRRLGLKSRVVLYRQPIVRRCDEKELLAGLIKLVLVENLASLLGVLPDTLDPEIND</sequence>
<dbReference type="Proteomes" id="UP000176288">
    <property type="component" value="Chromosome"/>
</dbReference>
<evidence type="ECO:0000313" key="1">
    <source>
        <dbReference type="EMBL" id="AOZ73449.1"/>
    </source>
</evidence>
<dbReference type="STRING" id="1912795.BK816_03405"/>
<proteinExistence type="predicted"/>
<dbReference type="CDD" id="cd12954">
    <property type="entry name" value="MMP_TTHA0227_like_1"/>
    <property type="match status" value="1"/>
</dbReference>
<dbReference type="AlphaFoldDB" id="A0A1D9MMN1"/>